<dbReference type="InterPro" id="IPR029058">
    <property type="entry name" value="AB_hydrolase_fold"/>
</dbReference>
<evidence type="ECO:0000256" key="1">
    <source>
        <dbReference type="ARBA" id="ARBA00008645"/>
    </source>
</evidence>
<dbReference type="OrthoDB" id="194865at2759"/>
<dbReference type="PANTHER" id="PTHR14189:SF0">
    <property type="entry name" value="PROTEIN PHOSPHATASE METHYLESTERASE 1"/>
    <property type="match status" value="1"/>
</dbReference>
<comment type="catalytic activity">
    <reaction evidence="5">
        <text>[phosphatase 2A protein]-C-terminal L-leucine methyl ester + H2O = [phosphatase 2A protein]-C-terminal L-leucine + methanol + H(+)</text>
        <dbReference type="Rhea" id="RHEA:48548"/>
        <dbReference type="Rhea" id="RHEA-COMP:12134"/>
        <dbReference type="Rhea" id="RHEA-COMP:12135"/>
        <dbReference type="ChEBI" id="CHEBI:15377"/>
        <dbReference type="ChEBI" id="CHEBI:15378"/>
        <dbReference type="ChEBI" id="CHEBI:17790"/>
        <dbReference type="ChEBI" id="CHEBI:90516"/>
        <dbReference type="ChEBI" id="CHEBI:90517"/>
        <dbReference type="EC" id="3.1.1.89"/>
    </reaction>
</comment>
<dbReference type="GO" id="GO:0005811">
    <property type="term" value="C:lipid droplet"/>
    <property type="evidence" value="ECO:0007669"/>
    <property type="project" value="UniProtKB-SubCell"/>
</dbReference>
<name>A0A813XG07_9BILA</name>
<evidence type="ECO:0000256" key="4">
    <source>
        <dbReference type="ARBA" id="ARBA00022801"/>
    </source>
</evidence>
<dbReference type="EC" id="3.1.1.89" evidence="2"/>
<feature type="compositionally biased region" description="Polar residues" evidence="6">
    <location>
        <begin position="637"/>
        <end position="652"/>
    </location>
</feature>
<feature type="domain" description="AB hydrolase-1" evidence="7">
    <location>
        <begin position="450"/>
        <end position="571"/>
    </location>
</feature>
<evidence type="ECO:0000256" key="2">
    <source>
        <dbReference type="ARBA" id="ARBA00013111"/>
    </source>
</evidence>
<dbReference type="Proteomes" id="UP000681722">
    <property type="component" value="Unassembled WGS sequence"/>
</dbReference>
<dbReference type="Proteomes" id="UP000682733">
    <property type="component" value="Unassembled WGS sequence"/>
</dbReference>
<sequence>MVAIQTVSCIHDIPIIRSSTEAIQDVYTKAKEKSAFIRLPCNLAETVADKSIKIATVVATPFSGPAKVFDDYAAQKIKQIEAKYPVINTPTKQVVESLNVKTEPVRQVMNAVKDTTTSTFQLGKERVSNVASVTVNKATDMADTVFTFCETHIPGKPVFQHPVRRKDFGQRLNLLVQRVRDVVMIIIQFLLNSFRLSIHQSTAWLRLLIVFILLKLKNSNESILTKCQQTTSNEINNEMGTNNNQNKLSKLKTGKMSTSLFRKMTKPLSVFTMTIVKHLLVFVNILITKLVSRITPNNKIMAELKKMPRPNPASSSLITARTIVSTSTVTKTAPTTRRKYAEQRPILSGNQLDLNRQNMSNLRKQILAKTLPPIGPRMANTTSGANRLLLNNNKKSSRVYTPIDWHNYFDEKKLIEIDENVFCVYFREKHEEQSEEQQINDDINEECPIFVFLHGKYFTVRNFFLIGLSWAPLSALITGLVRCRCCAIDIRGHGETRTSNDQELQIETLTNDICKVIKKLFGKEDDSIDEEIQSHVPIFLVGHSMGGALAVHVAKKCPSMISALCVIDVVEGSALEALSSMQCFLSSRPKQFNTIEQAIQYMVRSGQVRNVESARVSVVGQIQQVKDIQQLDNNDNITDTQNVQQSPPSHLCSTVAEEDEEDEEEDEGDNQKKSEVIKHSESVPVQSTSTSSPLYTWRIDLSKTEKFWEGWFKGLSNLFLSCNCPKLLLLAGIDRLDRDLTVGQMQGKFQMKLVQQSGHAVHEDAPDKVAHALASFLVRNKLVQPLNEFHTEPPSC</sequence>
<dbReference type="Gene3D" id="3.40.50.1820">
    <property type="entry name" value="alpha/beta hydrolase"/>
    <property type="match status" value="1"/>
</dbReference>
<dbReference type="SUPFAM" id="SSF53474">
    <property type="entry name" value="alpha/beta-Hydrolases"/>
    <property type="match status" value="1"/>
</dbReference>
<evidence type="ECO:0000256" key="3">
    <source>
        <dbReference type="ARBA" id="ARBA00022487"/>
    </source>
</evidence>
<feature type="compositionally biased region" description="Acidic residues" evidence="6">
    <location>
        <begin position="656"/>
        <end position="668"/>
    </location>
</feature>
<dbReference type="InterPro" id="IPR000073">
    <property type="entry name" value="AB_hydrolase_1"/>
</dbReference>
<evidence type="ECO:0000256" key="5">
    <source>
        <dbReference type="ARBA" id="ARBA00049203"/>
    </source>
</evidence>
<evidence type="ECO:0000313" key="9">
    <source>
        <dbReference type="EMBL" id="CAF0870081.1"/>
    </source>
</evidence>
<dbReference type="Pfam" id="PF12697">
    <property type="entry name" value="Abhydrolase_6"/>
    <property type="match status" value="1"/>
</dbReference>
<comment type="caution">
    <text evidence="9">The sequence shown here is derived from an EMBL/GenBank/DDBJ whole genome shotgun (WGS) entry which is preliminary data.</text>
</comment>
<accession>A0A813XG07</accession>
<dbReference type="PANTHER" id="PTHR14189">
    <property type="entry name" value="PROTEIN PHOSPHATASE METHYLESTERASE-1 RELATED"/>
    <property type="match status" value="1"/>
</dbReference>
<keyword evidence="12" id="KW-1185">Reference proteome</keyword>
<evidence type="ECO:0000256" key="6">
    <source>
        <dbReference type="SAM" id="MobiDB-lite"/>
    </source>
</evidence>
<organism evidence="9 12">
    <name type="scientific">Didymodactylos carnosus</name>
    <dbReference type="NCBI Taxonomy" id="1234261"/>
    <lineage>
        <taxon>Eukaryota</taxon>
        <taxon>Metazoa</taxon>
        <taxon>Spiralia</taxon>
        <taxon>Gnathifera</taxon>
        <taxon>Rotifera</taxon>
        <taxon>Eurotatoria</taxon>
        <taxon>Bdelloidea</taxon>
        <taxon>Philodinida</taxon>
        <taxon>Philodinidae</taxon>
        <taxon>Didymodactylos</taxon>
    </lineage>
</organism>
<evidence type="ECO:0000313" key="8">
    <source>
        <dbReference type="EMBL" id="CAF0821768.1"/>
    </source>
</evidence>
<evidence type="ECO:0000313" key="12">
    <source>
        <dbReference type="Proteomes" id="UP000663829"/>
    </source>
</evidence>
<evidence type="ECO:0000313" key="11">
    <source>
        <dbReference type="EMBL" id="CAF3657420.1"/>
    </source>
</evidence>
<feature type="compositionally biased region" description="Basic and acidic residues" evidence="6">
    <location>
        <begin position="669"/>
        <end position="681"/>
    </location>
</feature>
<feature type="region of interest" description="Disordered" evidence="6">
    <location>
        <begin position="637"/>
        <end position="690"/>
    </location>
</feature>
<protein>
    <recommendedName>
        <fullName evidence="2">protein phosphatase methylesterase-1</fullName>
        <ecNumber evidence="2">3.1.1.89</ecNumber>
    </recommendedName>
</protein>
<keyword evidence="4" id="KW-0378">Hydrolase</keyword>
<dbReference type="EMBL" id="CAJOBC010001125">
    <property type="protein sequence ID" value="CAF3657420.1"/>
    <property type="molecule type" value="Genomic_DNA"/>
</dbReference>
<gene>
    <name evidence="9" type="ORF">GPM918_LOCUS7052</name>
    <name evidence="8" type="ORF">OVA965_LOCUS5684</name>
    <name evidence="11" type="ORF">SRO942_LOCUS7052</name>
    <name evidence="10" type="ORF">TMI583_LOCUS5681</name>
</gene>
<dbReference type="Proteomes" id="UP000663829">
    <property type="component" value="Unassembled WGS sequence"/>
</dbReference>
<dbReference type="Proteomes" id="UP000677228">
    <property type="component" value="Unassembled WGS sequence"/>
</dbReference>
<keyword evidence="3" id="KW-0719">Serine esterase</keyword>
<evidence type="ECO:0000259" key="7">
    <source>
        <dbReference type="Pfam" id="PF12697"/>
    </source>
</evidence>
<comment type="similarity">
    <text evidence="1">Belongs to the AB hydrolase superfamily.</text>
</comment>
<dbReference type="AlphaFoldDB" id="A0A813XG07"/>
<proteinExistence type="inferred from homology"/>
<dbReference type="InterPro" id="IPR016812">
    <property type="entry name" value="PPase_methylesterase_euk"/>
</dbReference>
<dbReference type="EMBL" id="CAJNOQ010001125">
    <property type="protein sequence ID" value="CAF0870081.1"/>
    <property type="molecule type" value="Genomic_DNA"/>
</dbReference>
<dbReference type="EMBL" id="CAJOBA010001627">
    <property type="protein sequence ID" value="CAF3606089.1"/>
    <property type="molecule type" value="Genomic_DNA"/>
</dbReference>
<reference evidence="9" key="1">
    <citation type="submission" date="2021-02" db="EMBL/GenBank/DDBJ databases">
        <authorList>
            <person name="Nowell W R."/>
        </authorList>
    </citation>
    <scope>NUCLEOTIDE SEQUENCE</scope>
</reference>
<dbReference type="GO" id="GO:0051723">
    <property type="term" value="F:protein methylesterase activity"/>
    <property type="evidence" value="ECO:0007669"/>
    <property type="project" value="UniProtKB-EC"/>
</dbReference>
<dbReference type="EMBL" id="CAJNOK010001628">
    <property type="protein sequence ID" value="CAF0821768.1"/>
    <property type="molecule type" value="Genomic_DNA"/>
</dbReference>
<evidence type="ECO:0000313" key="10">
    <source>
        <dbReference type="EMBL" id="CAF3606089.1"/>
    </source>
</evidence>